<dbReference type="InterPro" id="IPR001909">
    <property type="entry name" value="KRAB"/>
</dbReference>
<evidence type="ECO:0000313" key="4">
    <source>
        <dbReference type="RefSeq" id="XP_072822585.1"/>
    </source>
</evidence>
<dbReference type="RefSeq" id="XP_072822585.1">
    <property type="nucleotide sequence ID" value="XM_072966484.1"/>
</dbReference>
<feature type="domain" description="KRAB" evidence="2">
    <location>
        <begin position="104"/>
        <end position="181"/>
    </location>
</feature>
<gene>
    <name evidence="4" type="primary">LOC102540621</name>
</gene>
<feature type="region of interest" description="Disordered" evidence="1">
    <location>
        <begin position="157"/>
        <end position="181"/>
    </location>
</feature>
<proteinExistence type="predicted"/>
<evidence type="ECO:0000313" key="3">
    <source>
        <dbReference type="Proteomes" id="UP001652581"/>
    </source>
</evidence>
<accession>A0ABM5DNV5</accession>
<evidence type="ECO:0000259" key="2">
    <source>
        <dbReference type="PROSITE" id="PS50805"/>
    </source>
</evidence>
<dbReference type="PANTHER" id="PTHR23232:SF159">
    <property type="entry name" value="KRAB DOMAIN-CONTAINING PROTEIN"/>
    <property type="match status" value="1"/>
</dbReference>
<dbReference type="SUPFAM" id="SSF109640">
    <property type="entry name" value="KRAB domain (Kruppel-associated box)"/>
    <property type="match status" value="1"/>
</dbReference>
<organism evidence="3 4">
    <name type="scientific">Vicugna pacos</name>
    <name type="common">Alpaca</name>
    <name type="synonym">Lama pacos</name>
    <dbReference type="NCBI Taxonomy" id="30538"/>
    <lineage>
        <taxon>Eukaryota</taxon>
        <taxon>Metazoa</taxon>
        <taxon>Chordata</taxon>
        <taxon>Craniata</taxon>
        <taxon>Vertebrata</taxon>
        <taxon>Euteleostomi</taxon>
        <taxon>Mammalia</taxon>
        <taxon>Eutheria</taxon>
        <taxon>Laurasiatheria</taxon>
        <taxon>Artiodactyla</taxon>
        <taxon>Tylopoda</taxon>
        <taxon>Camelidae</taxon>
        <taxon>Vicugna</taxon>
    </lineage>
</organism>
<dbReference type="InterPro" id="IPR050169">
    <property type="entry name" value="Krueppel_C2H2_ZnF"/>
</dbReference>
<dbReference type="InterPro" id="IPR036051">
    <property type="entry name" value="KRAB_dom_sf"/>
</dbReference>
<evidence type="ECO:0000256" key="1">
    <source>
        <dbReference type="SAM" id="MobiDB-lite"/>
    </source>
</evidence>
<feature type="region of interest" description="Disordered" evidence="1">
    <location>
        <begin position="1"/>
        <end position="26"/>
    </location>
</feature>
<dbReference type="SMART" id="SM00349">
    <property type="entry name" value="KRAB"/>
    <property type="match status" value="1"/>
</dbReference>
<dbReference type="Proteomes" id="UP001652581">
    <property type="component" value="Chromosome 9"/>
</dbReference>
<dbReference type="PROSITE" id="PS50805">
    <property type="entry name" value="KRAB"/>
    <property type="match status" value="1"/>
</dbReference>
<protein>
    <submittedName>
        <fullName evidence="4">Zinc finger protein 211-like isoform X2</fullName>
    </submittedName>
</protein>
<name>A0ABM5DNV5_VICPA</name>
<dbReference type="CDD" id="cd07765">
    <property type="entry name" value="KRAB_A-box"/>
    <property type="match status" value="1"/>
</dbReference>
<dbReference type="PANTHER" id="PTHR23232">
    <property type="entry name" value="KRAB DOMAIN C2H2 ZINC FINGER"/>
    <property type="match status" value="1"/>
</dbReference>
<dbReference type="GeneID" id="102540621"/>
<dbReference type="Gene3D" id="6.10.140.140">
    <property type="match status" value="1"/>
</dbReference>
<keyword evidence="3" id="KW-1185">Reference proteome</keyword>
<reference evidence="4" key="1">
    <citation type="submission" date="2025-08" db="UniProtKB">
        <authorList>
            <consortium name="RefSeq"/>
        </authorList>
    </citation>
    <scope>IDENTIFICATION</scope>
</reference>
<dbReference type="Pfam" id="PF01352">
    <property type="entry name" value="KRAB"/>
    <property type="match status" value="1"/>
</dbReference>
<sequence>MKAFPGELLKSGRDFRPPPRGGHFDGFGSVLGSGRWIRTQVTGLRRRGRTSCLSPVHKGDASWGVLRQTGDRGRRARVPLLSGRSGPQTPMAAAALRDPPQDSMTFEDVAVHFSWEEWRPLDDVQRHLYLSVMLENFALMSSLGCCCATENTESPFQSSVSIDMSPAKTPKANQSSQKSHPCEKCSLVLRAA</sequence>